<gene>
    <name evidence="3" type="ORF">JKP34_15680</name>
</gene>
<dbReference type="EMBL" id="JAERQG010000004">
    <property type="protein sequence ID" value="MBL0766708.1"/>
    <property type="molecule type" value="Genomic_DNA"/>
</dbReference>
<keyword evidence="4" id="KW-1185">Reference proteome</keyword>
<evidence type="ECO:0000313" key="4">
    <source>
        <dbReference type="Proteomes" id="UP000642920"/>
    </source>
</evidence>
<proteinExistence type="predicted"/>
<evidence type="ECO:0000313" key="3">
    <source>
        <dbReference type="EMBL" id="MBL0766708.1"/>
    </source>
</evidence>
<organism evidence="3 4">
    <name type="scientific">Marivirga atlantica</name>
    <dbReference type="NCBI Taxonomy" id="1548457"/>
    <lineage>
        <taxon>Bacteria</taxon>
        <taxon>Pseudomonadati</taxon>
        <taxon>Bacteroidota</taxon>
        <taxon>Cytophagia</taxon>
        <taxon>Cytophagales</taxon>
        <taxon>Marivirgaceae</taxon>
        <taxon>Marivirga</taxon>
    </lineage>
</organism>
<dbReference type="InterPro" id="IPR036390">
    <property type="entry name" value="WH_DNA-bd_sf"/>
</dbReference>
<dbReference type="AlphaFoldDB" id="A0A937ANF3"/>
<feature type="domain" description="Helix-turn-helix type 11" evidence="1">
    <location>
        <begin position="10"/>
        <end position="62"/>
    </location>
</feature>
<dbReference type="Gene3D" id="1.10.10.10">
    <property type="entry name" value="Winged helix-like DNA-binding domain superfamily/Winged helix DNA-binding domain"/>
    <property type="match status" value="1"/>
</dbReference>
<dbReference type="InterPro" id="IPR051534">
    <property type="entry name" value="CBASS_pafABC_assoc_protein"/>
</dbReference>
<dbReference type="Pfam" id="PF08279">
    <property type="entry name" value="HTH_11"/>
    <property type="match status" value="1"/>
</dbReference>
<dbReference type="SUPFAM" id="SSF46785">
    <property type="entry name" value="Winged helix' DNA-binding domain"/>
    <property type="match status" value="1"/>
</dbReference>
<dbReference type="InterPro" id="IPR036388">
    <property type="entry name" value="WH-like_DNA-bd_sf"/>
</dbReference>
<comment type="caution">
    <text evidence="3">The sequence shown here is derived from an EMBL/GenBank/DDBJ whole genome shotgun (WGS) entry which is preliminary data.</text>
</comment>
<accession>A0A937ANF3</accession>
<dbReference type="Pfam" id="PF13280">
    <property type="entry name" value="WYL"/>
    <property type="match status" value="1"/>
</dbReference>
<dbReference type="PANTHER" id="PTHR34580">
    <property type="match status" value="1"/>
</dbReference>
<dbReference type="InterPro" id="IPR026881">
    <property type="entry name" value="WYL_dom"/>
</dbReference>
<dbReference type="RefSeq" id="WP_201923549.1">
    <property type="nucleotide sequence ID" value="NZ_JAERQG010000004.1"/>
</dbReference>
<protein>
    <submittedName>
        <fullName evidence="3">YafY family transcriptional regulator</fullName>
    </submittedName>
</protein>
<dbReference type="Proteomes" id="UP000642920">
    <property type="component" value="Unassembled WGS sequence"/>
</dbReference>
<sequence length="248" mass="28919">MAKDKPRLVRLTSILTHLQSKKWITANEMAEKHSVSLRTIYRDIRTLEASGIPIIAEEGRGYSIVDGYRLPPVSFTEDEANALIIAEKLISKNKDKSFSESHQQAITKIKAVLKSHQKDDEPQIVDRLQIRNNPAEEKTSNNLLILQKSIIHRQVVCIQYEDEKGMPSERTIEPFALLTTHDNWVLIAYCRKRQDFRYFRLDRIKHLEITADTFEKHDLTLDEYFKQCREKWQKHADIPMTPTSDTFA</sequence>
<evidence type="ECO:0000259" key="1">
    <source>
        <dbReference type="Pfam" id="PF08279"/>
    </source>
</evidence>
<evidence type="ECO:0000259" key="2">
    <source>
        <dbReference type="Pfam" id="PF13280"/>
    </source>
</evidence>
<name>A0A937ANF3_9BACT</name>
<feature type="domain" description="WYL" evidence="2">
    <location>
        <begin position="142"/>
        <end position="209"/>
    </location>
</feature>
<dbReference type="InterPro" id="IPR013196">
    <property type="entry name" value="HTH_11"/>
</dbReference>
<dbReference type="PANTHER" id="PTHR34580:SF1">
    <property type="entry name" value="PROTEIN PAFC"/>
    <property type="match status" value="1"/>
</dbReference>
<dbReference type="PROSITE" id="PS52050">
    <property type="entry name" value="WYL"/>
    <property type="match status" value="1"/>
</dbReference>
<reference evidence="3" key="1">
    <citation type="submission" date="2021-01" db="EMBL/GenBank/DDBJ databases">
        <title>Marivirga sp. nov., isolated from intertidal surface sediments.</title>
        <authorList>
            <person name="Zhang M."/>
        </authorList>
    </citation>
    <scope>NUCLEOTIDE SEQUENCE</scope>
    <source>
        <strain evidence="3">SM1354</strain>
    </source>
</reference>